<reference evidence="3" key="1">
    <citation type="submission" date="2021-04" db="EMBL/GenBank/DDBJ databases">
        <authorList>
            <person name="Rodrigo-Torres L."/>
            <person name="Arahal R. D."/>
            <person name="Lucena T."/>
        </authorList>
    </citation>
    <scope>NUCLEOTIDE SEQUENCE</scope>
    <source>
        <strain evidence="3">AS29M-1</strain>
    </source>
</reference>
<dbReference type="EMBL" id="OU015584">
    <property type="protein sequence ID" value="CAG5076276.1"/>
    <property type="molecule type" value="Genomic_DNA"/>
</dbReference>
<evidence type="ECO:0000256" key="1">
    <source>
        <dbReference type="SAM" id="Phobius"/>
    </source>
</evidence>
<keyword evidence="1" id="KW-0472">Membrane</keyword>
<dbReference type="InterPro" id="IPR036415">
    <property type="entry name" value="Lamin_tail_dom_sf"/>
</dbReference>
<keyword evidence="4" id="KW-1185">Reference proteome</keyword>
<sequence length="789" mass="90946">MRYAIFTILLLLINSFKTQQEVDVDSLFSLRGGIYSTSQELVIDTSNNVRVFYTLSGSRPSTYSKEYHGEPFELTEPTVIRALFYQKGNKIGETTQSYIIGRTFNMAVVSIAVDTADFFSYSRGIYVKGCCADSVPPYLGANFWKGWEREINIEFYEPDNTLGFNQEAACRIFGGFSKGLPMKSLAIISKKKYGHDKFKYRIFPNKKIKKFNSFVLRNSGGDFNNTHFRDALLTDLTEPIDMDIQAYRPCVLYINGQYWGIHNVREKINEHYLDDNHNIDKDSVDLLKHRGDAQCGTTKEYKKLLKFLNDNSFESNEKIEELDSIMDIDNYIDYNITEIYVDNGDAGGNIRYWKEQKAGARWRWILFDLDLSFGIGSKTAYKENTLHQMTTLSNEKWPNPAWSTFIIRKLLENDSIRNIYINRFADHLNTIFSEKNVNFKLDSIYNMIKDEMPYHAERWHTSMEKWNIRVDRMREFATKRPYYLRTYIMQKFNLNDTVKVSIGAFDKKMGKVKLNSLKLKKPFEGWYFTDVPITIKAKPKMGYEFVKWEGLESTDRKLTITLTEAISITPIFKRKPTSELSGTIFINEVSIKQDSLTPSEDWIELANISADQQDLSGWYITTKDKEKFKLPEGSTIGAHGYLVVCKRKDDFQSVYNLSEDLLVQGDMDFGFSSKKDHIKLWDADKNPVDSLKYKVKKDFPTIKDSVPRNLERVNPQLAEWQVAALVTPGAQNDGFKGIPKKAGTGEEIELNPWWVIGGLGGILIFVLLGVTVKKKSKGKSQMIEQKVEA</sequence>
<dbReference type="Pfam" id="PF00932">
    <property type="entry name" value="LTD"/>
    <property type="match status" value="1"/>
</dbReference>
<dbReference type="RefSeq" id="WP_258540277.1">
    <property type="nucleotide sequence ID" value="NZ_OU015584.1"/>
</dbReference>
<dbReference type="Pfam" id="PF13290">
    <property type="entry name" value="CHB_HEX_C_1"/>
    <property type="match status" value="1"/>
</dbReference>
<proteinExistence type="predicted"/>
<dbReference type="Pfam" id="PF08757">
    <property type="entry name" value="CotH"/>
    <property type="match status" value="1"/>
</dbReference>
<dbReference type="SUPFAM" id="SSF74853">
    <property type="entry name" value="Lamin A/C globular tail domain"/>
    <property type="match status" value="1"/>
</dbReference>
<dbReference type="InterPro" id="IPR014867">
    <property type="entry name" value="Spore_coat_CotH_CotH2/3/7"/>
</dbReference>
<feature type="transmembrane region" description="Helical" evidence="1">
    <location>
        <begin position="753"/>
        <end position="772"/>
    </location>
</feature>
<dbReference type="AlphaFoldDB" id="A0A916N906"/>
<protein>
    <recommendedName>
        <fullName evidence="2">LTD domain-containing protein</fullName>
    </recommendedName>
</protein>
<evidence type="ECO:0000259" key="2">
    <source>
        <dbReference type="PROSITE" id="PS51841"/>
    </source>
</evidence>
<dbReference type="Gene3D" id="2.60.40.1260">
    <property type="entry name" value="Lamin Tail domain"/>
    <property type="match status" value="1"/>
</dbReference>
<name>A0A916N906_9FLAO</name>
<accession>A0A916N906</accession>
<dbReference type="KEGG" id="ptan:CRYO30217_00031"/>
<dbReference type="Proteomes" id="UP000683507">
    <property type="component" value="Chromosome"/>
</dbReference>
<feature type="domain" description="LTD" evidence="2">
    <location>
        <begin position="572"/>
        <end position="697"/>
    </location>
</feature>
<organism evidence="3 4">
    <name type="scientific">Parvicella tangerina</name>
    <dbReference type="NCBI Taxonomy" id="2829795"/>
    <lineage>
        <taxon>Bacteria</taxon>
        <taxon>Pseudomonadati</taxon>
        <taxon>Bacteroidota</taxon>
        <taxon>Flavobacteriia</taxon>
        <taxon>Flavobacteriales</taxon>
        <taxon>Parvicellaceae</taxon>
        <taxon>Parvicella</taxon>
    </lineage>
</organism>
<gene>
    <name evidence="3" type="ORF">CRYO30217_00031</name>
</gene>
<dbReference type="InterPro" id="IPR059177">
    <property type="entry name" value="GH29D-like_dom"/>
</dbReference>
<evidence type="ECO:0000313" key="4">
    <source>
        <dbReference type="Proteomes" id="UP000683507"/>
    </source>
</evidence>
<keyword evidence="1" id="KW-1133">Transmembrane helix</keyword>
<dbReference type="InterPro" id="IPR001322">
    <property type="entry name" value="Lamin_tail_dom"/>
</dbReference>
<dbReference type="PROSITE" id="PS51841">
    <property type="entry name" value="LTD"/>
    <property type="match status" value="1"/>
</dbReference>
<keyword evidence="1" id="KW-0812">Transmembrane</keyword>
<evidence type="ECO:0000313" key="3">
    <source>
        <dbReference type="EMBL" id="CAG5076276.1"/>
    </source>
</evidence>